<evidence type="ECO:0000259" key="11">
    <source>
        <dbReference type="Pfam" id="PF22639"/>
    </source>
</evidence>
<keyword evidence="4" id="KW-1242">Viral contractile tail ejection system</keyword>
<dbReference type="GO" id="GO:0098027">
    <property type="term" value="C:virus tail, sheath"/>
    <property type="evidence" value="ECO:0007669"/>
    <property type="project" value="UniProtKB-KW"/>
</dbReference>
<dbReference type="Pfam" id="PF22671">
    <property type="entry name" value="Gp18_domIII_N"/>
    <property type="match status" value="1"/>
</dbReference>
<feature type="domain" description="Phage tail sheath protein-like beta-sandwich" evidence="9">
    <location>
        <begin position="201"/>
        <end position="344"/>
    </location>
</feature>
<dbReference type="GO" id="GO:0099000">
    <property type="term" value="P:symbiont genome ejection through host cell envelope, contractile tail mechanism"/>
    <property type="evidence" value="ECO:0007669"/>
    <property type="project" value="UniProtKB-KW"/>
</dbReference>
<dbReference type="InterPro" id="IPR020287">
    <property type="entry name" value="Tail_sheath_C"/>
</dbReference>
<dbReference type="Proteomes" id="UP000279601">
    <property type="component" value="Segment"/>
</dbReference>
<reference evidence="14" key="1">
    <citation type="submission" date="2016-09" db="EMBL/GenBank/DDBJ databases">
        <authorList>
            <person name="Kajsik M."/>
        </authorList>
    </citation>
    <scope>NUCLEOTIDE SEQUENCE [LARGE SCALE GENOMIC DNA]</scope>
</reference>
<evidence type="ECO:0000256" key="7">
    <source>
        <dbReference type="ARBA" id="ARBA00023296"/>
    </source>
</evidence>
<feature type="domain" description="Tail sheath protein Gp18-like" evidence="11">
    <location>
        <begin position="97"/>
        <end position="188"/>
    </location>
</feature>
<evidence type="ECO:0000256" key="6">
    <source>
        <dbReference type="ARBA" id="ARBA00023009"/>
    </source>
</evidence>
<protein>
    <submittedName>
        <fullName evidence="13">Phage tail sheath monomer</fullName>
    </submittedName>
</protein>
<keyword evidence="2" id="KW-1162">Viral penetration into host cytoplasm</keyword>
<dbReference type="RefSeq" id="YP_010091785.1">
    <property type="nucleotide sequence ID" value="NC_055726.1"/>
</dbReference>
<dbReference type="InterPro" id="IPR054565">
    <property type="entry name" value="Gp18-like_dom_I"/>
</dbReference>
<comment type="similarity">
    <text evidence="1">Belongs to the myoviridae tail sheath protein family.</text>
</comment>
<dbReference type="InterPro" id="IPR035089">
    <property type="entry name" value="Phage_sheath_subtilisin"/>
</dbReference>
<dbReference type="PANTHER" id="PTHR35861:SF1">
    <property type="entry name" value="PHAGE TAIL SHEATH PROTEIN"/>
    <property type="match status" value="1"/>
</dbReference>
<accession>A0A1D3RKW6</accession>
<evidence type="ECO:0000256" key="2">
    <source>
        <dbReference type="ARBA" id="ARBA00022595"/>
    </source>
</evidence>
<evidence type="ECO:0000256" key="5">
    <source>
        <dbReference type="ARBA" id="ARBA00023003"/>
    </source>
</evidence>
<feature type="domain" description="Tail sheath protein subtilisin-like" evidence="8">
    <location>
        <begin position="349"/>
        <end position="541"/>
    </location>
</feature>
<dbReference type="Gene3D" id="2.40.10.380">
    <property type="match status" value="1"/>
</dbReference>
<dbReference type="Pfam" id="PF04984">
    <property type="entry name" value="Phage_sheath_1"/>
    <property type="match status" value="1"/>
</dbReference>
<dbReference type="GeneID" id="65109318"/>
<feature type="domain" description="Tail sheath protein Gp18-like" evidence="12">
    <location>
        <begin position="24"/>
        <end position="82"/>
    </location>
</feature>
<keyword evidence="5" id="KW-0946">Virion</keyword>
<dbReference type="InterPro" id="IPR035326">
    <property type="entry name" value="Beta_sandwich_Seath"/>
</dbReference>
<dbReference type="Pfam" id="PF17482">
    <property type="entry name" value="Phage_sheath_1C"/>
    <property type="match status" value="1"/>
</dbReference>
<keyword evidence="5" id="KW-1229">Viral tail sheath protein</keyword>
<organism evidence="13 14">
    <name type="scientific">Cronobacter phage Pet-CM3-4</name>
    <dbReference type="NCBI Taxonomy" id="1892569"/>
    <lineage>
        <taxon>Viruses</taxon>
        <taxon>Duplodnaviria</taxon>
        <taxon>Heunggongvirae</taxon>
        <taxon>Uroviricota</taxon>
        <taxon>Caudoviricetes</taxon>
        <taxon>Pantevenvirales</taxon>
        <taxon>Straboviridae</taxon>
        <taxon>Tevenvirinae</taxon>
        <taxon>Karamvirus</taxon>
        <taxon>Karamvirus petcm34</taxon>
    </lineage>
</organism>
<evidence type="ECO:0000259" key="10">
    <source>
        <dbReference type="Pfam" id="PF17482"/>
    </source>
</evidence>
<dbReference type="InterPro" id="IPR052042">
    <property type="entry name" value="Tail_sheath_structural"/>
</dbReference>
<evidence type="ECO:0000313" key="13">
    <source>
        <dbReference type="EMBL" id="SCN45863.1"/>
    </source>
</evidence>
<dbReference type="Pfam" id="PF22639">
    <property type="entry name" value="Gp18_dom_I"/>
    <property type="match status" value="1"/>
</dbReference>
<evidence type="ECO:0000259" key="12">
    <source>
        <dbReference type="Pfam" id="PF22671"/>
    </source>
</evidence>
<keyword evidence="7" id="KW-1160">Virus entry into host cell</keyword>
<evidence type="ECO:0000259" key="8">
    <source>
        <dbReference type="Pfam" id="PF04984"/>
    </source>
</evidence>
<dbReference type="Gene3D" id="3.40.50.11780">
    <property type="match status" value="1"/>
</dbReference>
<proteinExistence type="inferred from homology"/>
<dbReference type="InterPro" id="IPR054564">
    <property type="entry name" value="Gp18_domIII_N"/>
</dbReference>
<name>A0A1D3RKW6_9CAUD</name>
<dbReference type="EMBL" id="LT614807">
    <property type="protein sequence ID" value="SCN45863.1"/>
    <property type="molecule type" value="Genomic_DNA"/>
</dbReference>
<feature type="domain" description="Tail sheath protein C-terminal" evidence="10">
    <location>
        <begin position="545"/>
        <end position="645"/>
    </location>
</feature>
<dbReference type="KEGG" id="vg:65109318"/>
<dbReference type="PANTHER" id="PTHR35861">
    <property type="match status" value="1"/>
</dbReference>
<evidence type="ECO:0000259" key="9">
    <source>
        <dbReference type="Pfam" id="PF17481"/>
    </source>
</evidence>
<keyword evidence="6" id="KW-1171">Viral genome ejection through host cell envelope</keyword>
<keyword evidence="14" id="KW-1185">Reference proteome</keyword>
<evidence type="ECO:0000313" key="14">
    <source>
        <dbReference type="Proteomes" id="UP000279601"/>
    </source>
</evidence>
<sequence>MALLSPGVELKETSVQSTIVNNATGRAALAGKFQWGPVGQVVQVTNEVELVDIFGTPDSETADYFMSAMNFLQYGNDLRISRAVNREVAKNSSPIAGNVEITISAAGSNYAVGDTVRVKYNVNVIESAGKVTAVDGNGGIVSVSVPSAKIIAYAKSINQYPGLGANWTAEVTSASSGVAATLAVGKIVTDSGVLLTEPETATEQMTSVAFQTALKTYGMPGVAALYPGELGSQLELEIVSKAGFEQGAATQLPIYPAGGTRVSTARAVFGYGPQSDDQYCIIVRRDGAIVESFVLSTAKGSKDVYGNNIFIDDFFSKGSSNYIFATAEGWPTGFSGIVQLSGGVSANESVTAGDVMQAWDLFADREALHVNLLIAGACAGEDDEFASTVQKHVVSIADERQDCLALISPPRSVLVNIPLTRAIDNLVDWRTGQGTYADANMNISSTYASIDGNYKYQYDKYNDVNRWVPLAADMAGLCARTDNISQPWMSPAGYNRGQILNVIKLAIEPRQSQRDRLYQEAINPVTGTGGDGFVLFGDKTATKVPTPFDRINVRRLFNMLKTNIGNASKYRLFEMNDNFTRSSFRMETSQYLSGIKSLGGVYEFRVVCDTTNNTPAVIDRNEFVASFYIKPARSINYITLNFVATATGADFDELIGPQAQ</sequence>
<evidence type="ECO:0000256" key="1">
    <source>
        <dbReference type="ARBA" id="ARBA00008005"/>
    </source>
</evidence>
<evidence type="ECO:0000256" key="3">
    <source>
        <dbReference type="ARBA" id="ARBA00022732"/>
    </source>
</evidence>
<keyword evidence="3" id="KW-1227">Viral tail protein</keyword>
<evidence type="ECO:0000256" key="4">
    <source>
        <dbReference type="ARBA" id="ARBA00022766"/>
    </source>
</evidence>
<dbReference type="Pfam" id="PF17481">
    <property type="entry name" value="Phage_sheath_domII"/>
    <property type="match status" value="1"/>
</dbReference>